<accession>A0AAW2PLJ9</accession>
<proteinExistence type="predicted"/>
<sequence>MLHIQSQYREVVRGQRRSQFRFDARWLQSDECKGVVETAWQVQGCPDPNMRLWRKIQGCRLSLIHWNMDTFNRSKYELKILEEKYTRLEGGLLDREAHSEMKQAANRHRQNNILRLRDEAGVWREKQEDIQGILFRYFRDIFTSSGPSSSGLEEVLSLVPPRVTSEMNETLVIPFTAAEIKQAIFEVFSCLLQDAERRGRLTGVSVASQAPRVSHLLFADNTLVFCAAAVEQICEVKRILRLYVRVLGQEINLPKSSMAISGGIPRAVKEFLGTLLGVRVVQRHEKYLGLPAMGGRSRQMLFRNIRDRCWDRIEGWKAKLLSQAGKGVLVKAVLQSLPTYTMSCFQLPVNLVRSLESMMANVWWHNRGEKRVHWVAWRKLCRPAVEGGCGFRN</sequence>
<comment type="caution">
    <text evidence="1">The sequence shown here is derived from an EMBL/GenBank/DDBJ whole genome shotgun (WGS) entry which is preliminary data.</text>
</comment>
<reference evidence="1" key="1">
    <citation type="submission" date="2020-06" db="EMBL/GenBank/DDBJ databases">
        <authorList>
            <person name="Li T."/>
            <person name="Hu X."/>
            <person name="Zhang T."/>
            <person name="Song X."/>
            <person name="Zhang H."/>
            <person name="Dai N."/>
            <person name="Sheng W."/>
            <person name="Hou X."/>
            <person name="Wei L."/>
        </authorList>
    </citation>
    <scope>NUCLEOTIDE SEQUENCE</scope>
    <source>
        <strain evidence="1">G02</strain>
        <tissue evidence="1">Leaf</tissue>
    </source>
</reference>
<protein>
    <recommendedName>
        <fullName evidence="2">Reverse transcriptase domain-containing protein</fullName>
    </recommendedName>
</protein>
<organism evidence="1">
    <name type="scientific">Sesamum radiatum</name>
    <name type="common">Black benniseed</name>
    <dbReference type="NCBI Taxonomy" id="300843"/>
    <lineage>
        <taxon>Eukaryota</taxon>
        <taxon>Viridiplantae</taxon>
        <taxon>Streptophyta</taxon>
        <taxon>Embryophyta</taxon>
        <taxon>Tracheophyta</taxon>
        <taxon>Spermatophyta</taxon>
        <taxon>Magnoliopsida</taxon>
        <taxon>eudicotyledons</taxon>
        <taxon>Gunneridae</taxon>
        <taxon>Pentapetalae</taxon>
        <taxon>asterids</taxon>
        <taxon>lamiids</taxon>
        <taxon>Lamiales</taxon>
        <taxon>Pedaliaceae</taxon>
        <taxon>Sesamum</taxon>
    </lineage>
</organism>
<reference evidence="1" key="2">
    <citation type="journal article" date="2024" name="Plant">
        <title>Genomic evolution and insights into agronomic trait innovations of Sesamum species.</title>
        <authorList>
            <person name="Miao H."/>
            <person name="Wang L."/>
            <person name="Qu L."/>
            <person name="Liu H."/>
            <person name="Sun Y."/>
            <person name="Le M."/>
            <person name="Wang Q."/>
            <person name="Wei S."/>
            <person name="Zheng Y."/>
            <person name="Lin W."/>
            <person name="Duan Y."/>
            <person name="Cao H."/>
            <person name="Xiong S."/>
            <person name="Wang X."/>
            <person name="Wei L."/>
            <person name="Li C."/>
            <person name="Ma Q."/>
            <person name="Ju M."/>
            <person name="Zhao R."/>
            <person name="Li G."/>
            <person name="Mu C."/>
            <person name="Tian Q."/>
            <person name="Mei H."/>
            <person name="Zhang T."/>
            <person name="Gao T."/>
            <person name="Zhang H."/>
        </authorList>
    </citation>
    <scope>NUCLEOTIDE SEQUENCE</scope>
    <source>
        <strain evidence="1">G02</strain>
    </source>
</reference>
<evidence type="ECO:0008006" key="2">
    <source>
        <dbReference type="Google" id="ProtNLM"/>
    </source>
</evidence>
<dbReference type="EMBL" id="JACGWJ010000017">
    <property type="protein sequence ID" value="KAL0355406.1"/>
    <property type="molecule type" value="Genomic_DNA"/>
</dbReference>
<name>A0AAW2PLJ9_SESRA</name>
<evidence type="ECO:0000313" key="1">
    <source>
        <dbReference type="EMBL" id="KAL0355406.1"/>
    </source>
</evidence>
<dbReference type="AlphaFoldDB" id="A0AAW2PLJ9"/>
<dbReference type="PANTHER" id="PTHR33116">
    <property type="entry name" value="REVERSE TRANSCRIPTASE ZINC-BINDING DOMAIN-CONTAINING PROTEIN-RELATED-RELATED"/>
    <property type="match status" value="1"/>
</dbReference>
<gene>
    <name evidence="1" type="ORF">Sradi_3987500</name>
</gene>
<dbReference type="PANTHER" id="PTHR33116:SF86">
    <property type="entry name" value="REVERSE TRANSCRIPTASE DOMAIN-CONTAINING PROTEIN"/>
    <property type="match status" value="1"/>
</dbReference>